<dbReference type="Pfam" id="PF10363">
    <property type="entry name" value="RTP1_C1"/>
    <property type="match status" value="1"/>
</dbReference>
<dbReference type="InterPro" id="IPR057347">
    <property type="entry name" value="TANGO6_N"/>
</dbReference>
<dbReference type="Gene3D" id="1.25.10.10">
    <property type="entry name" value="Leucine-rich Repeat Variant"/>
    <property type="match status" value="1"/>
</dbReference>
<dbReference type="Pfam" id="PF10304">
    <property type="entry name" value="RTP1_C2"/>
    <property type="match status" value="1"/>
</dbReference>
<accession>A0AAE1HHQ8</accession>
<reference evidence="6" key="2">
    <citation type="journal article" date="2023" name="BMC Genomics">
        <title>Pest status, molecular evolution, and epigenetic factors derived from the genome assembly of Frankliniella fusca, a thysanopteran phytovirus vector.</title>
        <authorList>
            <person name="Catto M.A."/>
            <person name="Labadie P.E."/>
            <person name="Jacobson A.L."/>
            <person name="Kennedy G.G."/>
            <person name="Srinivasan R."/>
            <person name="Hunt B.G."/>
        </authorList>
    </citation>
    <scope>NUCLEOTIDE SEQUENCE</scope>
    <source>
        <strain evidence="6">PL_HMW_Pooled</strain>
    </source>
</reference>
<dbReference type="SUPFAM" id="SSF48371">
    <property type="entry name" value="ARM repeat"/>
    <property type="match status" value="1"/>
</dbReference>
<dbReference type="InterPro" id="IPR019451">
    <property type="entry name" value="Rtp1_C1"/>
</dbReference>
<comment type="caution">
    <text evidence="6">The sequence shown here is derived from an EMBL/GenBank/DDBJ whole genome shotgun (WGS) entry which is preliminary data.</text>
</comment>
<feature type="domain" description="RNA polymerase II assembly factor Rtp1 C-terminal" evidence="3">
    <location>
        <begin position="704"/>
        <end position="817"/>
    </location>
</feature>
<feature type="domain" description="TANGO6 N-terminal" evidence="5">
    <location>
        <begin position="103"/>
        <end position="261"/>
    </location>
</feature>
<evidence type="ECO:0000256" key="1">
    <source>
        <dbReference type="ARBA" id="ARBA00005724"/>
    </source>
</evidence>
<evidence type="ECO:0000259" key="3">
    <source>
        <dbReference type="Pfam" id="PF10363"/>
    </source>
</evidence>
<evidence type="ECO:0000313" key="6">
    <source>
        <dbReference type="EMBL" id="KAK3921404.1"/>
    </source>
</evidence>
<proteinExistence type="inferred from homology"/>
<dbReference type="Proteomes" id="UP001219518">
    <property type="component" value="Unassembled WGS sequence"/>
</dbReference>
<dbReference type="InterPro" id="IPR011989">
    <property type="entry name" value="ARM-like"/>
</dbReference>
<keyword evidence="7" id="KW-1185">Reference proteome</keyword>
<evidence type="ECO:0000259" key="5">
    <source>
        <dbReference type="Pfam" id="PF25267"/>
    </source>
</evidence>
<dbReference type="Pfam" id="PF23565">
    <property type="entry name" value="ARM_TANGO6"/>
    <property type="match status" value="1"/>
</dbReference>
<evidence type="ECO:0000259" key="4">
    <source>
        <dbReference type="Pfam" id="PF23565"/>
    </source>
</evidence>
<dbReference type="PANTHER" id="PTHR20959">
    <property type="entry name" value="TRANSPORT AND GOLGI ORGANIZATION PROTEIN 6 FAMILY MEMBER"/>
    <property type="match status" value="1"/>
</dbReference>
<dbReference type="InterPro" id="IPR039600">
    <property type="entry name" value="TANGO6/Rtp1"/>
</dbReference>
<name>A0AAE1HHQ8_9NEOP</name>
<feature type="domain" description="RNA polymerase II assembly factor Rtp1 C-terminal" evidence="2">
    <location>
        <begin position="912"/>
        <end position="940"/>
    </location>
</feature>
<dbReference type="AlphaFoldDB" id="A0AAE1HHQ8"/>
<dbReference type="PANTHER" id="PTHR20959:SF1">
    <property type="entry name" value="TRANSPORT AND GOLGI ORGANIZATION PROTEIN 6 HOMOLOG"/>
    <property type="match status" value="1"/>
</dbReference>
<organism evidence="6 7">
    <name type="scientific">Frankliniella fusca</name>
    <dbReference type="NCBI Taxonomy" id="407009"/>
    <lineage>
        <taxon>Eukaryota</taxon>
        <taxon>Metazoa</taxon>
        <taxon>Ecdysozoa</taxon>
        <taxon>Arthropoda</taxon>
        <taxon>Hexapoda</taxon>
        <taxon>Insecta</taxon>
        <taxon>Pterygota</taxon>
        <taxon>Neoptera</taxon>
        <taxon>Paraneoptera</taxon>
        <taxon>Thysanoptera</taxon>
        <taxon>Terebrantia</taxon>
        <taxon>Thripoidea</taxon>
        <taxon>Thripidae</taxon>
        <taxon>Frankliniella</taxon>
    </lineage>
</organism>
<protein>
    <submittedName>
        <fullName evidence="6">Transport and Golgi organization protein 6-like protein</fullName>
    </submittedName>
</protein>
<dbReference type="InterPro" id="IPR057407">
    <property type="entry name" value="HEAT_TANGO6"/>
</dbReference>
<evidence type="ECO:0000313" key="7">
    <source>
        <dbReference type="Proteomes" id="UP001219518"/>
    </source>
</evidence>
<dbReference type="EMBL" id="JAHWGI010001033">
    <property type="protein sequence ID" value="KAK3921404.1"/>
    <property type="molecule type" value="Genomic_DNA"/>
</dbReference>
<dbReference type="Pfam" id="PF25267">
    <property type="entry name" value="TANGO6_N"/>
    <property type="match status" value="1"/>
</dbReference>
<comment type="similarity">
    <text evidence="1">Belongs to the Tango6 family.</text>
</comment>
<dbReference type="GO" id="GO:0009306">
    <property type="term" value="P:protein secretion"/>
    <property type="evidence" value="ECO:0007669"/>
    <property type="project" value="TreeGrafter"/>
</dbReference>
<dbReference type="InterPro" id="IPR019414">
    <property type="entry name" value="Rtp1_C2"/>
</dbReference>
<evidence type="ECO:0000259" key="2">
    <source>
        <dbReference type="Pfam" id="PF10304"/>
    </source>
</evidence>
<gene>
    <name evidence="6" type="ORF">KUF71_010620</name>
</gene>
<dbReference type="InterPro" id="IPR016024">
    <property type="entry name" value="ARM-type_fold"/>
</dbReference>
<sequence>MPQLHMENTDDNLDRHNLPVLWEVLKCLVTPATIAESAESDGLLEAFSFNLQKAITLLGYSGIEEIPRQGRTLECGTDLIWNYVESVMFVVLQLKNKIQEEDISVSQRKSVRSSLQFVVSMGVLPNIMPRIISRTTNPAITRLLEEHPSTVMQKYERLCVVVKFFLCCCDSSCFRSLVISNSAHELLAALFQLSFGPVKKPDAEITSPNNNFIMTTEIWSRIEKDQTHFRSVLSRFVMETYQPKIMLELMILQGYKKDHSPPLWLKKSISSILTSCLIQPGGIASLIQATFDSAPDSGADWIKTDVLARIVTSPSNHYDKIATQLLKLIEKADESGSNDMNIIIVACIKQLFEKDAALCQNMIIGPLLLPLGQIHTPDIGGKEDGILLKEEEIESLIKVVHKCFASSGSNVSNVNLPATIILPHTFFFYKLFCKVNGSVSLLCRYIEDILYRVLCDRTQKDLEKILKCLLLEENQQDMYLLPPGVDFIFGANGGVSLSKVTETSRNLLSSAVENSGDSLMSFLDKKNDCELSLSVFEVLLKMMVQIGMKPSSSHSTTLGTMEDTLASLMLASEKHLGIVRLLAALVENPNVRQKLCDNPGPILAFIVNLFETLAPESASRFDDDDLECIFVSFMILNVILDSCGEDTNWSLFTKLLCPVSVIRDNTKNDELKRLASRVFTIISTSGAISDNNLHQQQSKKTSCEEALHDACDPLLPVRGHALLQLARLLQKRDKETLDKKNAVLCLFKENLSNSDSYIYLAAINGMVAFAAFEPEEAVHSLTKEYISISKAGDSSRDAELRMKVGEILVKLVRELGPVASKYRNELLNAFLVGAKDVDHLMRASSLSNLGEVCQILGFRVGPILQELLVCVQSTLHFDKALEPRRASIMVVTQLLRGLDASSFSVLQEAALQLYRCLKKVYCEDEDDIVRLHAQLALEELGKLAEDIIFPKISMEKKIHILP</sequence>
<reference evidence="6" key="1">
    <citation type="submission" date="2021-07" db="EMBL/GenBank/DDBJ databases">
        <authorList>
            <person name="Catto M.A."/>
            <person name="Jacobson A."/>
            <person name="Kennedy G."/>
            <person name="Labadie P."/>
            <person name="Hunt B.G."/>
            <person name="Srinivasan R."/>
        </authorList>
    </citation>
    <scope>NUCLEOTIDE SEQUENCE</scope>
    <source>
        <strain evidence="6">PL_HMW_Pooled</strain>
        <tissue evidence="6">Head</tissue>
    </source>
</reference>
<feature type="domain" description="TANGO6 HEAT repeat" evidence="4">
    <location>
        <begin position="277"/>
        <end position="506"/>
    </location>
</feature>